<organism evidence="2 3">
    <name type="scientific">Pyronema omphalodes (strain CBS 100304)</name>
    <name type="common">Pyronema confluens</name>
    <dbReference type="NCBI Taxonomy" id="1076935"/>
    <lineage>
        <taxon>Eukaryota</taxon>
        <taxon>Fungi</taxon>
        <taxon>Dikarya</taxon>
        <taxon>Ascomycota</taxon>
        <taxon>Pezizomycotina</taxon>
        <taxon>Pezizomycetes</taxon>
        <taxon>Pezizales</taxon>
        <taxon>Pyronemataceae</taxon>
        <taxon>Pyronema</taxon>
    </lineage>
</organism>
<evidence type="ECO:0000313" key="2">
    <source>
        <dbReference type="EMBL" id="CCX33399.1"/>
    </source>
</evidence>
<protein>
    <submittedName>
        <fullName evidence="2">Uncharacterized protein</fullName>
    </submittedName>
</protein>
<sequence length="133" mass="15802">MSTEIPKSNFVDPVWMFTDKIFAEPGLYLDPRLETLEARHMIKADKMVLHSPQPITYGPELPPTKYCSYCTPEGGPRRLAYIPRNLRRWKYNLFYYRIFPIDDQRAYGCPPEEYPRRNYEDSEDVVYGPEEEL</sequence>
<evidence type="ECO:0000256" key="1">
    <source>
        <dbReference type="SAM" id="MobiDB-lite"/>
    </source>
</evidence>
<gene>
    <name evidence="2" type="ORF">PCON_01080</name>
</gene>
<proteinExistence type="predicted"/>
<dbReference type="EMBL" id="HF936056">
    <property type="protein sequence ID" value="CCX33399.1"/>
    <property type="molecule type" value="Genomic_DNA"/>
</dbReference>
<accession>U4LMP6</accession>
<dbReference type="AlphaFoldDB" id="U4LMP6"/>
<keyword evidence="3" id="KW-1185">Reference proteome</keyword>
<feature type="compositionally biased region" description="Acidic residues" evidence="1">
    <location>
        <begin position="121"/>
        <end position="133"/>
    </location>
</feature>
<name>U4LMP6_PYROM</name>
<feature type="region of interest" description="Disordered" evidence="1">
    <location>
        <begin position="110"/>
        <end position="133"/>
    </location>
</feature>
<reference evidence="2 3" key="1">
    <citation type="journal article" date="2013" name="PLoS Genet.">
        <title>The genome and development-dependent transcriptomes of Pyronema confluens: a window into fungal evolution.</title>
        <authorList>
            <person name="Traeger S."/>
            <person name="Altegoer F."/>
            <person name="Freitag M."/>
            <person name="Gabaldon T."/>
            <person name="Kempken F."/>
            <person name="Kumar A."/>
            <person name="Marcet-Houben M."/>
            <person name="Poggeler S."/>
            <person name="Stajich J.E."/>
            <person name="Nowrousian M."/>
        </authorList>
    </citation>
    <scope>NUCLEOTIDE SEQUENCE [LARGE SCALE GENOMIC DNA]</scope>
    <source>
        <strain evidence="3">CBS 100304</strain>
        <tissue evidence="2">Vegetative mycelium</tissue>
    </source>
</reference>
<evidence type="ECO:0000313" key="3">
    <source>
        <dbReference type="Proteomes" id="UP000018144"/>
    </source>
</evidence>
<dbReference type="Proteomes" id="UP000018144">
    <property type="component" value="Unassembled WGS sequence"/>
</dbReference>